<name>C5CHF2_KOSOT</name>
<dbReference type="Pfam" id="PF02597">
    <property type="entry name" value="ThiS"/>
    <property type="match status" value="1"/>
</dbReference>
<evidence type="ECO:0000313" key="1">
    <source>
        <dbReference type="EMBL" id="ACR79707.1"/>
    </source>
</evidence>
<dbReference type="EMBL" id="CP001634">
    <property type="protein sequence ID" value="ACR79707.1"/>
    <property type="molecule type" value="Genomic_DNA"/>
</dbReference>
<evidence type="ECO:0008006" key="3">
    <source>
        <dbReference type="Google" id="ProtNLM"/>
    </source>
</evidence>
<dbReference type="Gene3D" id="3.10.20.30">
    <property type="match status" value="1"/>
</dbReference>
<dbReference type="STRING" id="521045.Kole_0999"/>
<accession>C5CHF2</accession>
<dbReference type="InterPro" id="IPR012675">
    <property type="entry name" value="Beta-grasp_dom_sf"/>
</dbReference>
<dbReference type="SUPFAM" id="SSF54285">
    <property type="entry name" value="MoaD/ThiS"/>
    <property type="match status" value="1"/>
</dbReference>
<dbReference type="KEGG" id="kol:Kole_0999"/>
<reference evidence="1 2" key="1">
    <citation type="submission" date="2009-06" db="EMBL/GenBank/DDBJ databases">
        <title>Complete sequence of Thermotogales bacterium TBF 19.5.1.</title>
        <authorList>
            <consortium name="US DOE Joint Genome Institute"/>
            <person name="Lucas S."/>
            <person name="Copeland A."/>
            <person name="Lapidus A."/>
            <person name="Glavina del Rio T."/>
            <person name="Tice H."/>
            <person name="Bruce D."/>
            <person name="Goodwin L."/>
            <person name="Pitluck S."/>
            <person name="Chertkov O."/>
            <person name="Brettin T."/>
            <person name="Detter J.C."/>
            <person name="Han C."/>
            <person name="Schmutz J."/>
            <person name="Larimer F."/>
            <person name="Land M."/>
            <person name="Hauser L."/>
            <person name="Kyrpides N."/>
            <person name="Ovchinnikova G."/>
            <person name="Noll K."/>
        </authorList>
    </citation>
    <scope>NUCLEOTIDE SEQUENCE [LARGE SCALE GENOMIC DNA]</scope>
    <source>
        <strain evidence="2">ATCC BAA-1733 / DSM 21960 / TBF 19.5.1</strain>
    </source>
</reference>
<dbReference type="InterPro" id="IPR003749">
    <property type="entry name" value="ThiS/MoaD-like"/>
</dbReference>
<organism evidence="1 2">
    <name type="scientific">Kosmotoga olearia (strain ATCC BAA-1733 / DSM 21960 / TBF 19.5.1)</name>
    <dbReference type="NCBI Taxonomy" id="521045"/>
    <lineage>
        <taxon>Bacteria</taxon>
        <taxon>Thermotogati</taxon>
        <taxon>Thermotogota</taxon>
        <taxon>Thermotogae</taxon>
        <taxon>Kosmotogales</taxon>
        <taxon>Kosmotogaceae</taxon>
        <taxon>Kosmotoga</taxon>
    </lineage>
</organism>
<dbReference type="AlphaFoldDB" id="C5CHF2"/>
<keyword evidence="2" id="KW-1185">Reference proteome</keyword>
<sequence>MDVVYGDKKWKFNESMTVKELLEKTGLRRDPVLVMADGRLLSPEDVIHADARVLIINAANGG</sequence>
<dbReference type="Proteomes" id="UP000002382">
    <property type="component" value="Chromosome"/>
</dbReference>
<dbReference type="InterPro" id="IPR016155">
    <property type="entry name" value="Mopterin_synth/thiamin_S_b"/>
</dbReference>
<dbReference type="OrthoDB" id="48246at2"/>
<evidence type="ECO:0000313" key="2">
    <source>
        <dbReference type="Proteomes" id="UP000002382"/>
    </source>
</evidence>
<protein>
    <recommendedName>
        <fullName evidence="3">ThiamineS protein</fullName>
    </recommendedName>
</protein>
<proteinExistence type="predicted"/>
<reference evidence="1 2" key="2">
    <citation type="journal article" date="2011" name="J. Bacteriol.">
        <title>Genome Sequence of Kosmotoga olearia Strain TBF 19.5.1, a Thermophilic Bacterium with a Wide Growth Temperature Range, Isolated from the Troll B Oil Platform in the North Sea.</title>
        <authorList>
            <person name="Swithers K.S."/>
            <person name="Dipippo J.L."/>
            <person name="Bruce D.C."/>
            <person name="Detter C."/>
            <person name="Tapia R."/>
            <person name="Han S."/>
            <person name="Goodwin L.A."/>
            <person name="Han J."/>
            <person name="Woyke T."/>
            <person name="Pitluck S."/>
            <person name="Pennacchio L."/>
            <person name="Nolan M."/>
            <person name="Mikhailova N."/>
            <person name="Land M.L."/>
            <person name="Nesbo C.L."/>
            <person name="Gogarten J.P."/>
            <person name="Noll K.M."/>
        </authorList>
    </citation>
    <scope>NUCLEOTIDE SEQUENCE [LARGE SCALE GENOMIC DNA]</scope>
    <source>
        <strain evidence="2">ATCC BAA-1733 / DSM 21960 / TBF 19.5.1</strain>
    </source>
</reference>
<dbReference type="RefSeq" id="WP_015868369.1">
    <property type="nucleotide sequence ID" value="NC_012785.1"/>
</dbReference>
<dbReference type="eggNOG" id="ENOG502ZFDN">
    <property type="taxonomic scope" value="Bacteria"/>
</dbReference>
<dbReference type="HOGENOM" id="CLU_2898359_0_0_0"/>
<gene>
    <name evidence="1" type="ordered locus">Kole_0999</name>
</gene>